<dbReference type="Pfam" id="PF01594">
    <property type="entry name" value="AI-2E_transport"/>
    <property type="match status" value="1"/>
</dbReference>
<keyword evidence="6 9" id="KW-1133">Transmembrane helix</keyword>
<dbReference type="PANTHER" id="PTHR21716">
    <property type="entry name" value="TRANSMEMBRANE PROTEIN"/>
    <property type="match status" value="1"/>
</dbReference>
<feature type="transmembrane region" description="Helical" evidence="9">
    <location>
        <begin position="277"/>
        <end position="295"/>
    </location>
</feature>
<feature type="region of interest" description="Disordered" evidence="8">
    <location>
        <begin position="355"/>
        <end position="375"/>
    </location>
</feature>
<keyword evidence="11" id="KW-1185">Reference proteome</keyword>
<dbReference type="Proteomes" id="UP001165384">
    <property type="component" value="Unassembled WGS sequence"/>
</dbReference>
<evidence type="ECO:0000256" key="1">
    <source>
        <dbReference type="ARBA" id="ARBA00004651"/>
    </source>
</evidence>
<feature type="transmembrane region" description="Helical" evidence="9">
    <location>
        <begin position="35"/>
        <end position="53"/>
    </location>
</feature>
<keyword evidence="7 9" id="KW-0472">Membrane</keyword>
<feature type="transmembrane region" description="Helical" evidence="9">
    <location>
        <begin position="160"/>
        <end position="181"/>
    </location>
</feature>
<keyword evidence="4" id="KW-1003">Cell membrane</keyword>
<dbReference type="InterPro" id="IPR002549">
    <property type="entry name" value="AI-2E-like"/>
</dbReference>
<comment type="subcellular location">
    <subcellularLocation>
        <location evidence="1">Cell membrane</location>
        <topology evidence="1">Multi-pass membrane protein</topology>
    </subcellularLocation>
</comment>
<organism evidence="10 11">
    <name type="scientific">Dechloromonas hankyongensis</name>
    <dbReference type="NCBI Taxonomy" id="2908002"/>
    <lineage>
        <taxon>Bacteria</taxon>
        <taxon>Pseudomonadati</taxon>
        <taxon>Pseudomonadota</taxon>
        <taxon>Betaproteobacteria</taxon>
        <taxon>Rhodocyclales</taxon>
        <taxon>Azonexaceae</taxon>
        <taxon>Dechloromonas</taxon>
    </lineage>
</organism>
<accession>A0ABS9K045</accession>
<evidence type="ECO:0000256" key="6">
    <source>
        <dbReference type="ARBA" id="ARBA00022989"/>
    </source>
</evidence>
<name>A0ABS9K045_9RHOO</name>
<keyword evidence="5 9" id="KW-0812">Transmembrane</keyword>
<feature type="transmembrane region" description="Helical" evidence="9">
    <location>
        <begin position="251"/>
        <end position="271"/>
    </location>
</feature>
<feature type="transmembrane region" description="Helical" evidence="9">
    <location>
        <begin position="307"/>
        <end position="334"/>
    </location>
</feature>
<proteinExistence type="inferred from homology"/>
<gene>
    <name evidence="10" type="primary">ydiK</name>
    <name evidence="10" type="ORF">LZ012_05890</name>
</gene>
<evidence type="ECO:0000256" key="5">
    <source>
        <dbReference type="ARBA" id="ARBA00022692"/>
    </source>
</evidence>
<evidence type="ECO:0000313" key="11">
    <source>
        <dbReference type="Proteomes" id="UP001165384"/>
    </source>
</evidence>
<dbReference type="PANTHER" id="PTHR21716:SF67">
    <property type="entry name" value="TRANSPORT PROTEIN YDIK-RELATED"/>
    <property type="match status" value="1"/>
</dbReference>
<evidence type="ECO:0000256" key="4">
    <source>
        <dbReference type="ARBA" id="ARBA00022475"/>
    </source>
</evidence>
<evidence type="ECO:0000256" key="2">
    <source>
        <dbReference type="ARBA" id="ARBA00009773"/>
    </source>
</evidence>
<comment type="caution">
    <text evidence="10">The sequence shown here is derived from an EMBL/GenBank/DDBJ whole genome shotgun (WGS) entry which is preliminary data.</text>
</comment>
<comment type="similarity">
    <text evidence="2">Belongs to the autoinducer-2 exporter (AI-2E) (TC 2.A.86) family.</text>
</comment>
<evidence type="ECO:0000313" key="10">
    <source>
        <dbReference type="EMBL" id="MCG2576524.1"/>
    </source>
</evidence>
<reference evidence="10" key="1">
    <citation type="submission" date="2022-01" db="EMBL/GenBank/DDBJ databases">
        <authorList>
            <person name="Jo J.-H."/>
            <person name="Im W.-T."/>
        </authorList>
    </citation>
    <scope>NUCLEOTIDE SEQUENCE</scope>
    <source>
        <strain evidence="10">XY25</strain>
    </source>
</reference>
<evidence type="ECO:0000256" key="3">
    <source>
        <dbReference type="ARBA" id="ARBA00022448"/>
    </source>
</evidence>
<dbReference type="RefSeq" id="WP_275708550.1">
    <property type="nucleotide sequence ID" value="NZ_JAKLTN010000001.1"/>
</dbReference>
<evidence type="ECO:0000256" key="9">
    <source>
        <dbReference type="SAM" id="Phobius"/>
    </source>
</evidence>
<dbReference type="NCBIfam" id="NF008216">
    <property type="entry name" value="PRK10983.1"/>
    <property type="match status" value="1"/>
</dbReference>
<protein>
    <submittedName>
        <fullName evidence="10">AI-2E family transporter YdiK</fullName>
    </submittedName>
</protein>
<evidence type="ECO:0000256" key="8">
    <source>
        <dbReference type="SAM" id="MobiDB-lite"/>
    </source>
</evidence>
<evidence type="ECO:0000256" key="7">
    <source>
        <dbReference type="ARBA" id="ARBA00023136"/>
    </source>
</evidence>
<feature type="transmembrane region" description="Helical" evidence="9">
    <location>
        <begin position="65"/>
        <end position="84"/>
    </location>
</feature>
<dbReference type="EMBL" id="JAKLTN010000001">
    <property type="protein sequence ID" value="MCG2576524.1"/>
    <property type="molecule type" value="Genomic_DNA"/>
</dbReference>
<sequence>MTDIRRDLARNTLAILCILGLIGLSLWVLRPFLAAAVWAAMLVVATWPLFTALETRLGQRRGLAVAIMSLGMLLLLVLPLWLAVDTIFEHSEQLTAAGKAVAANGLPLPPEWVKTLPLVGERLAAGWTQLAAGGTADIVAKATPYAADAGKWVLAQVGGFGGMLIQFLLVVTISAIFYSGGEAGARMARRFGRRLAGERGENSIILAGQAIRGVALGVGVTAIVQTVLGGIGLAVAGVPLASLLSAVMLMLCIAQVGPIPVLLPAVGWMYWTGDTGWATFLLVWSLIVASLDNFLRPMLIKRGADLPLLLIFAGVIGGMLGFGLIGIFVGPVVLAVTYTLMQAWVEDALGRDEPEALAVEPSEPAQADSPEPTAG</sequence>
<keyword evidence="3" id="KW-0813">Transport</keyword>
<feature type="transmembrane region" description="Helical" evidence="9">
    <location>
        <begin position="12"/>
        <end position="29"/>
    </location>
</feature>